<keyword evidence="2" id="KW-1185">Reference proteome</keyword>
<proteinExistence type="predicted"/>
<name>A0A835K8Y9_9ROSI</name>
<organism evidence="1 2">
    <name type="scientific">Salix dunnii</name>
    <dbReference type="NCBI Taxonomy" id="1413687"/>
    <lineage>
        <taxon>Eukaryota</taxon>
        <taxon>Viridiplantae</taxon>
        <taxon>Streptophyta</taxon>
        <taxon>Embryophyta</taxon>
        <taxon>Tracheophyta</taxon>
        <taxon>Spermatophyta</taxon>
        <taxon>Magnoliopsida</taxon>
        <taxon>eudicotyledons</taxon>
        <taxon>Gunneridae</taxon>
        <taxon>Pentapetalae</taxon>
        <taxon>rosids</taxon>
        <taxon>fabids</taxon>
        <taxon>Malpighiales</taxon>
        <taxon>Salicaceae</taxon>
        <taxon>Saliceae</taxon>
        <taxon>Salix</taxon>
    </lineage>
</organism>
<gene>
    <name evidence="1" type="ORF">SADUNF_Sadunf03G0000900</name>
</gene>
<sequence>MSLVKEVVLFQKLGLGDLCVMPKKPGILTRHDFTPDHILGLYLTQVGDKLCNFCCVKTRSYRAVNLPLSLSNKGRNNIGYESYVIRRGRPKARNTTAYNL</sequence>
<dbReference type="AlphaFoldDB" id="A0A835K8Y9"/>
<dbReference type="EMBL" id="JADGMS010000003">
    <property type="protein sequence ID" value="KAF9684924.1"/>
    <property type="molecule type" value="Genomic_DNA"/>
</dbReference>
<evidence type="ECO:0000313" key="1">
    <source>
        <dbReference type="EMBL" id="KAF9684924.1"/>
    </source>
</evidence>
<reference evidence="1 2" key="1">
    <citation type="submission" date="2020-10" db="EMBL/GenBank/DDBJ databases">
        <title>Plant Genome Project.</title>
        <authorList>
            <person name="Zhang R.-G."/>
        </authorList>
    </citation>
    <scope>NUCLEOTIDE SEQUENCE [LARGE SCALE GENOMIC DNA]</scope>
    <source>
        <strain evidence="1">FAFU-HL-1</strain>
        <tissue evidence="1">Leaf</tissue>
    </source>
</reference>
<dbReference type="Proteomes" id="UP000657918">
    <property type="component" value="Unassembled WGS sequence"/>
</dbReference>
<comment type="caution">
    <text evidence="1">The sequence shown here is derived from an EMBL/GenBank/DDBJ whole genome shotgun (WGS) entry which is preliminary data.</text>
</comment>
<accession>A0A835K8Y9</accession>
<dbReference type="OrthoDB" id="428525at2759"/>
<protein>
    <submittedName>
        <fullName evidence="1">Uncharacterized protein</fullName>
    </submittedName>
</protein>
<evidence type="ECO:0000313" key="2">
    <source>
        <dbReference type="Proteomes" id="UP000657918"/>
    </source>
</evidence>